<reference evidence="9" key="1">
    <citation type="journal article" date="2019" name="Int. J. Syst. Evol. Microbiol.">
        <title>The Global Catalogue of Microorganisms (GCM) 10K type strain sequencing project: providing services to taxonomists for standard genome sequencing and annotation.</title>
        <authorList>
            <consortium name="The Broad Institute Genomics Platform"/>
            <consortium name="The Broad Institute Genome Sequencing Center for Infectious Disease"/>
            <person name="Wu L."/>
            <person name="Ma J."/>
        </authorList>
    </citation>
    <scope>NUCLEOTIDE SEQUENCE [LARGE SCALE GENOMIC DNA]</scope>
    <source>
        <strain evidence="9">LMG 29894</strain>
    </source>
</reference>
<dbReference type="PRINTS" id="PR00087">
    <property type="entry name" value="LIPOXYGENASE"/>
</dbReference>
<keyword evidence="5" id="KW-0408">Iron</keyword>
<dbReference type="InterPro" id="IPR020834">
    <property type="entry name" value="LipOase_CS"/>
</dbReference>
<keyword evidence="9" id="KW-1185">Reference proteome</keyword>
<dbReference type="Proteomes" id="UP001595791">
    <property type="component" value="Unassembled WGS sequence"/>
</dbReference>
<dbReference type="InterPro" id="IPR036226">
    <property type="entry name" value="LipOase_C_sf"/>
</dbReference>
<evidence type="ECO:0000259" key="7">
    <source>
        <dbReference type="PROSITE" id="PS51393"/>
    </source>
</evidence>
<dbReference type="InterPro" id="IPR013819">
    <property type="entry name" value="LipOase_C"/>
</dbReference>
<dbReference type="PROSITE" id="PS00081">
    <property type="entry name" value="LIPOXYGENASE_2"/>
    <property type="match status" value="1"/>
</dbReference>
<dbReference type="Gene3D" id="3.10.450.60">
    <property type="match status" value="1"/>
</dbReference>
<comment type="cofactor">
    <cofactor evidence="1">
        <name>Fe cation</name>
        <dbReference type="ChEBI" id="CHEBI:24875"/>
    </cofactor>
</comment>
<evidence type="ECO:0000313" key="8">
    <source>
        <dbReference type="EMBL" id="MFC4158932.1"/>
    </source>
</evidence>
<dbReference type="InterPro" id="IPR000907">
    <property type="entry name" value="LipOase"/>
</dbReference>
<protein>
    <submittedName>
        <fullName evidence="8">Lipoxygenase family protein</fullName>
    </submittedName>
</protein>
<feature type="compositionally biased region" description="Basic and acidic residues" evidence="6">
    <location>
        <begin position="17"/>
        <end position="27"/>
    </location>
</feature>
<dbReference type="PANTHER" id="PTHR11771">
    <property type="entry name" value="LIPOXYGENASE"/>
    <property type="match status" value="1"/>
</dbReference>
<dbReference type="RefSeq" id="WP_378162137.1">
    <property type="nucleotide sequence ID" value="NZ_JBHSBU010000001.1"/>
</dbReference>
<accession>A0ABV8MPF7</accession>
<keyword evidence="4" id="KW-0560">Oxidoreductase</keyword>
<dbReference type="PROSITE" id="PS51393">
    <property type="entry name" value="LIPOXYGENASE_3"/>
    <property type="match status" value="1"/>
</dbReference>
<sequence length="646" mass="71189">MFDLFPRRHPTLPQQDTPKEREQREQQLDSARLTYCWTDDMPNVVGVPMATEVPYADTPTLVWLAEVGETGLAILENLLAAKLAASPASAELGALGQKLENLRAIVQPLHADLKTTMADEGTRLLSGLGSAAFHLVTQHQQALQEVLDQMLDLAQALMAKPAQLASSGSDPLEPYQALFKTLPRPSISYDFMTDEEFAHLRVAGPNPMLLSGVQSLPAKFPLSDAQYQQVMGKGDSLAAALQDHRLYLLDYAELDSLVANPGQTNGQPKAVYAPIALFAVPRGGSELVPVAIQNGQNPAINPIFLRVSDPSQPDYWGWQMAKTVVQVAEGNYHELFVHLARTHLVMEAFCVATHRNLAQTHPINVLLLPHFEGSLFINKSAADSLIAPGGPIDHIFGATITATQQAAGNDRLAFDFYAKRLPQDLQARGVDNPNYLPDYPYRDDGLLVWQAIAKWTESYVDVYYQSNTDILNDTELAAWTADLIGNGKIKGFTPINTKAQLSDVLTMVIYTASAQHAAVNFPQKPDMTYAPAISGAGWSSAPNKESGQSQSAWLKLLPPVDEAQEQLNVLYLLGSVHYRQLGEYRTNTFPYLPWFEDPRITKPGGPLDMFRMNLQGVEETIQARNKTRKQVYEFLLPSLIPPSVNI</sequence>
<evidence type="ECO:0000256" key="6">
    <source>
        <dbReference type="SAM" id="MobiDB-lite"/>
    </source>
</evidence>
<gene>
    <name evidence="8" type="ORF">ACFOW7_06115</name>
</gene>
<dbReference type="InterPro" id="IPR020833">
    <property type="entry name" value="LipOase_Fe_BS"/>
</dbReference>
<feature type="region of interest" description="Disordered" evidence="6">
    <location>
        <begin position="1"/>
        <end position="28"/>
    </location>
</feature>
<evidence type="ECO:0000256" key="4">
    <source>
        <dbReference type="ARBA" id="ARBA00023002"/>
    </source>
</evidence>
<keyword evidence="2" id="KW-0479">Metal-binding</keyword>
<dbReference type="EMBL" id="JBHSBU010000001">
    <property type="protein sequence ID" value="MFC4158932.1"/>
    <property type="molecule type" value="Genomic_DNA"/>
</dbReference>
<evidence type="ECO:0000256" key="5">
    <source>
        <dbReference type="ARBA" id="ARBA00023004"/>
    </source>
</evidence>
<evidence type="ECO:0000256" key="1">
    <source>
        <dbReference type="ARBA" id="ARBA00001962"/>
    </source>
</evidence>
<proteinExistence type="predicted"/>
<dbReference type="Gene3D" id="1.20.245.10">
    <property type="entry name" value="Lipoxygenase-1, Domain 5"/>
    <property type="match status" value="1"/>
</dbReference>
<dbReference type="PROSITE" id="PS00711">
    <property type="entry name" value="LIPOXYGENASE_1"/>
    <property type="match status" value="1"/>
</dbReference>
<feature type="domain" description="Lipoxygenase" evidence="7">
    <location>
        <begin position="10"/>
        <end position="646"/>
    </location>
</feature>
<evidence type="ECO:0000256" key="2">
    <source>
        <dbReference type="ARBA" id="ARBA00022723"/>
    </source>
</evidence>
<evidence type="ECO:0000256" key="3">
    <source>
        <dbReference type="ARBA" id="ARBA00022964"/>
    </source>
</evidence>
<name>A0ABV8MPF7_9NEIS</name>
<comment type="caution">
    <text evidence="8">The sequence shown here is derived from an EMBL/GenBank/DDBJ whole genome shotgun (WGS) entry which is preliminary data.</text>
</comment>
<keyword evidence="3" id="KW-0223">Dioxygenase</keyword>
<evidence type="ECO:0000313" key="9">
    <source>
        <dbReference type="Proteomes" id="UP001595791"/>
    </source>
</evidence>
<organism evidence="8 9">
    <name type="scientific">Chitinimonas lacunae</name>
    <dbReference type="NCBI Taxonomy" id="1963018"/>
    <lineage>
        <taxon>Bacteria</taxon>
        <taxon>Pseudomonadati</taxon>
        <taxon>Pseudomonadota</taxon>
        <taxon>Betaproteobacteria</taxon>
        <taxon>Neisseriales</taxon>
        <taxon>Chitinibacteraceae</taxon>
        <taxon>Chitinimonas</taxon>
    </lineage>
</organism>
<dbReference type="Pfam" id="PF00305">
    <property type="entry name" value="Lipoxygenase"/>
    <property type="match status" value="1"/>
</dbReference>
<dbReference type="SUPFAM" id="SSF48484">
    <property type="entry name" value="Lipoxigenase"/>
    <property type="match status" value="1"/>
</dbReference>